<feature type="region of interest" description="Disordered" evidence="1">
    <location>
        <begin position="112"/>
        <end position="133"/>
    </location>
</feature>
<gene>
    <name evidence="3" type="ORF">ACFQQL_08845</name>
</gene>
<feature type="domain" description="Cupin type-2" evidence="2">
    <location>
        <begin position="31"/>
        <end position="100"/>
    </location>
</feature>
<sequence length="133" mass="14260">MSIHHWSPDDARATSDYRRVLWTGEHSQVVVMTIAPGDDIGEETHPDNDQILSFVSGSGKAVVDGEEQFVAAGDIVAVAAGQRHNFINVGKSPLVLYTVYGPAHHADGAVHPTKEAAEEAEESGEDEPPAYAR</sequence>
<name>A0ABW2Q8W9_9MICO</name>
<dbReference type="CDD" id="cd02223">
    <property type="entry name" value="cupin_Bh2720-like"/>
    <property type="match status" value="1"/>
</dbReference>
<accession>A0ABW2Q8W9</accession>
<evidence type="ECO:0000256" key="1">
    <source>
        <dbReference type="SAM" id="MobiDB-lite"/>
    </source>
</evidence>
<comment type="caution">
    <text evidence="3">The sequence shown here is derived from an EMBL/GenBank/DDBJ whole genome shotgun (WGS) entry which is preliminary data.</text>
</comment>
<evidence type="ECO:0000313" key="3">
    <source>
        <dbReference type="EMBL" id="MFC7405212.1"/>
    </source>
</evidence>
<dbReference type="InterPro" id="IPR014710">
    <property type="entry name" value="RmlC-like_jellyroll"/>
</dbReference>
<evidence type="ECO:0000259" key="2">
    <source>
        <dbReference type="Pfam" id="PF07883"/>
    </source>
</evidence>
<dbReference type="PANTHER" id="PTHR43346:SF1">
    <property type="entry name" value="QUERCETIN 2,3-DIOXYGENASE-RELATED"/>
    <property type="match status" value="1"/>
</dbReference>
<keyword evidence="4" id="KW-1185">Reference proteome</keyword>
<protein>
    <submittedName>
        <fullName evidence="3">Cupin domain-containing protein</fullName>
    </submittedName>
</protein>
<dbReference type="PANTHER" id="PTHR43346">
    <property type="entry name" value="LIGAND BINDING DOMAIN PROTEIN, PUTATIVE (AFU_ORTHOLOGUE AFUA_6G14370)-RELATED"/>
    <property type="match status" value="1"/>
</dbReference>
<dbReference type="Proteomes" id="UP001596455">
    <property type="component" value="Unassembled WGS sequence"/>
</dbReference>
<dbReference type="Pfam" id="PF07883">
    <property type="entry name" value="Cupin_2"/>
    <property type="match status" value="1"/>
</dbReference>
<dbReference type="EMBL" id="JBHTCQ010000001">
    <property type="protein sequence ID" value="MFC7405212.1"/>
    <property type="molecule type" value="Genomic_DNA"/>
</dbReference>
<dbReference type="Gene3D" id="2.60.120.10">
    <property type="entry name" value="Jelly Rolls"/>
    <property type="match status" value="1"/>
</dbReference>
<proteinExistence type="predicted"/>
<dbReference type="RefSeq" id="WP_382393339.1">
    <property type="nucleotide sequence ID" value="NZ_JBHTCQ010000001.1"/>
</dbReference>
<organism evidence="3 4">
    <name type="scientific">Georgenia alba</name>
    <dbReference type="NCBI Taxonomy" id="2233858"/>
    <lineage>
        <taxon>Bacteria</taxon>
        <taxon>Bacillati</taxon>
        <taxon>Actinomycetota</taxon>
        <taxon>Actinomycetes</taxon>
        <taxon>Micrococcales</taxon>
        <taxon>Bogoriellaceae</taxon>
        <taxon>Georgenia</taxon>
    </lineage>
</organism>
<dbReference type="SUPFAM" id="SSF51182">
    <property type="entry name" value="RmlC-like cupins"/>
    <property type="match status" value="1"/>
</dbReference>
<evidence type="ECO:0000313" key="4">
    <source>
        <dbReference type="Proteomes" id="UP001596455"/>
    </source>
</evidence>
<reference evidence="4" key="1">
    <citation type="journal article" date="2019" name="Int. J. Syst. Evol. Microbiol.">
        <title>The Global Catalogue of Microorganisms (GCM) 10K type strain sequencing project: providing services to taxonomists for standard genome sequencing and annotation.</title>
        <authorList>
            <consortium name="The Broad Institute Genomics Platform"/>
            <consortium name="The Broad Institute Genome Sequencing Center for Infectious Disease"/>
            <person name="Wu L."/>
            <person name="Ma J."/>
        </authorList>
    </citation>
    <scope>NUCLEOTIDE SEQUENCE [LARGE SCALE GENOMIC DNA]</scope>
    <source>
        <strain evidence="4">JCM 1490</strain>
    </source>
</reference>
<dbReference type="InterPro" id="IPR052538">
    <property type="entry name" value="Flavonoid_dioxygenase-like"/>
</dbReference>
<dbReference type="InterPro" id="IPR011051">
    <property type="entry name" value="RmlC_Cupin_sf"/>
</dbReference>
<feature type="compositionally biased region" description="Acidic residues" evidence="1">
    <location>
        <begin position="118"/>
        <end position="133"/>
    </location>
</feature>
<dbReference type="InterPro" id="IPR013096">
    <property type="entry name" value="Cupin_2"/>
</dbReference>